<feature type="transmembrane region" description="Helical" evidence="1">
    <location>
        <begin position="267"/>
        <end position="285"/>
    </location>
</feature>
<dbReference type="EMBL" id="MFJV01000001">
    <property type="protein sequence ID" value="OGG24454.1"/>
    <property type="molecule type" value="Genomic_DNA"/>
</dbReference>
<evidence type="ECO:0000313" key="3">
    <source>
        <dbReference type="Proteomes" id="UP000178759"/>
    </source>
</evidence>
<name>A0A1F6AIB1_9BACT</name>
<comment type="caution">
    <text evidence="2">The sequence shown here is derived from an EMBL/GenBank/DDBJ whole genome shotgun (WGS) entry which is preliminary data.</text>
</comment>
<reference evidence="2 3" key="1">
    <citation type="journal article" date="2016" name="Nat. Commun.">
        <title>Thousands of microbial genomes shed light on interconnected biogeochemical processes in an aquifer system.</title>
        <authorList>
            <person name="Anantharaman K."/>
            <person name="Brown C.T."/>
            <person name="Hug L.A."/>
            <person name="Sharon I."/>
            <person name="Castelle C.J."/>
            <person name="Probst A.J."/>
            <person name="Thomas B.C."/>
            <person name="Singh A."/>
            <person name="Wilkins M.J."/>
            <person name="Karaoz U."/>
            <person name="Brodie E.L."/>
            <person name="Williams K.H."/>
            <person name="Hubbard S.S."/>
            <person name="Banfield J.F."/>
        </authorList>
    </citation>
    <scope>NUCLEOTIDE SEQUENCE [LARGE SCALE GENOMIC DNA]</scope>
</reference>
<feature type="transmembrane region" description="Helical" evidence="1">
    <location>
        <begin position="142"/>
        <end position="169"/>
    </location>
</feature>
<dbReference type="STRING" id="1798392.A3A79_04700"/>
<evidence type="ECO:0000256" key="1">
    <source>
        <dbReference type="SAM" id="Phobius"/>
    </source>
</evidence>
<organism evidence="2 3">
    <name type="scientific">Candidatus Gottesmanbacteria bacterium RIFCSPLOWO2_01_FULL_43_11b</name>
    <dbReference type="NCBI Taxonomy" id="1798392"/>
    <lineage>
        <taxon>Bacteria</taxon>
        <taxon>Candidatus Gottesmaniibacteriota</taxon>
    </lineage>
</organism>
<feature type="transmembrane region" description="Helical" evidence="1">
    <location>
        <begin position="176"/>
        <end position="205"/>
    </location>
</feature>
<keyword evidence="1" id="KW-1133">Transmembrane helix</keyword>
<feature type="transmembrane region" description="Helical" evidence="1">
    <location>
        <begin position="240"/>
        <end position="260"/>
    </location>
</feature>
<feature type="transmembrane region" description="Helical" evidence="1">
    <location>
        <begin position="291"/>
        <end position="310"/>
    </location>
</feature>
<protein>
    <recommendedName>
        <fullName evidence="4">Glycosyltransferase RgtA/B/C/D-like domain-containing protein</fullName>
    </recommendedName>
</protein>
<proteinExistence type="predicted"/>
<sequence length="453" mass="51347">MSKKAYGEIIALILVLLTAAFLRLYRIAELTEFLGDQGRTGIHIYEAWQKKELPLVGPTVLSGQHLGPAFYYLIAPSFILTNFNPLAPAVFTAFLGVGAVALLWFLSKKLFGWEIATMLAALWAVSPQIVSSDRVLWEPNMIPFFVFLFLLGLVKKWHVISGIVLGILMQLHYPNLLFVGLTFLFKPSIKIIFGFLLAVFPFFYYELAHGFEDILGVLTNFSSGGQIRFIPNILDYSSRVMHRLAPFPGTFFVLFLPILLKPTFWKIFVALWMSIGIIAMSLYRGVVFDHYLFFLIPAVFLLFGFLLTQLNRKLAIIGISILVLFHLSKTDINKTGINDIARTKSVSAEILRLADGRQFSFGLIASRSFSDLHYRYFFATSEKNPEPILSDTYNNLFLVCETDSCPSIKESVQIICYDAHCEGEYPKVTLINWKLASTTEKFGARLYQYARPL</sequence>
<feature type="transmembrane region" description="Helical" evidence="1">
    <location>
        <begin position="86"/>
        <end position="106"/>
    </location>
</feature>
<evidence type="ECO:0008006" key="4">
    <source>
        <dbReference type="Google" id="ProtNLM"/>
    </source>
</evidence>
<keyword evidence="1" id="KW-0812">Transmembrane</keyword>
<keyword evidence="1" id="KW-0472">Membrane</keyword>
<dbReference type="AlphaFoldDB" id="A0A1F6AIB1"/>
<feature type="transmembrane region" description="Helical" evidence="1">
    <location>
        <begin position="6"/>
        <end position="25"/>
    </location>
</feature>
<gene>
    <name evidence="2" type="ORF">A3A79_04700</name>
</gene>
<feature type="transmembrane region" description="Helical" evidence="1">
    <location>
        <begin position="113"/>
        <end position="130"/>
    </location>
</feature>
<dbReference type="Proteomes" id="UP000178759">
    <property type="component" value="Unassembled WGS sequence"/>
</dbReference>
<evidence type="ECO:0000313" key="2">
    <source>
        <dbReference type="EMBL" id="OGG24454.1"/>
    </source>
</evidence>
<accession>A0A1F6AIB1</accession>